<name>E1YB68_9BACT</name>
<feature type="compositionally biased region" description="Acidic residues" evidence="1">
    <location>
        <begin position="24"/>
        <end position="35"/>
    </location>
</feature>
<proteinExistence type="predicted"/>
<evidence type="ECO:0000256" key="1">
    <source>
        <dbReference type="SAM" id="MobiDB-lite"/>
    </source>
</evidence>
<feature type="region of interest" description="Disordered" evidence="1">
    <location>
        <begin position="1"/>
        <end position="35"/>
    </location>
</feature>
<reference evidence="2" key="1">
    <citation type="journal article" date="2011" name="Environ. Microbiol.">
        <title>Genomic insights into the metabolic potential of the polycyclic aromatic hydrocarbon degrading sulfate-reducing Deltaproteobacterium N47.</title>
        <authorList>
            <person name="Bergmann F."/>
            <person name="Selesi D."/>
            <person name="Weinmaier T."/>
            <person name="Tischler P."/>
            <person name="Rattei T."/>
            <person name="Meckenstock R.U."/>
        </authorList>
    </citation>
    <scope>NUCLEOTIDE SEQUENCE</scope>
</reference>
<accession>E1YB68</accession>
<evidence type="ECO:0000313" key="2">
    <source>
        <dbReference type="EMBL" id="CBX27745.1"/>
    </source>
</evidence>
<dbReference type="AlphaFoldDB" id="E1YB68"/>
<sequence length="35" mass="4154">MQNTQKTPKQLPLIEPTSNYAQEAEPDMYDQQDNW</sequence>
<gene>
    <name evidence="2" type="ORF">N47_C18030</name>
</gene>
<organism evidence="2">
    <name type="scientific">uncultured Desulfobacterium sp</name>
    <dbReference type="NCBI Taxonomy" id="201089"/>
    <lineage>
        <taxon>Bacteria</taxon>
        <taxon>Pseudomonadati</taxon>
        <taxon>Thermodesulfobacteriota</taxon>
        <taxon>Desulfobacteria</taxon>
        <taxon>Desulfobacterales</taxon>
        <taxon>Desulfobacteriaceae</taxon>
        <taxon>Desulfobacterium</taxon>
        <taxon>environmental samples</taxon>
    </lineage>
</organism>
<dbReference type="EMBL" id="FR695867">
    <property type="protein sequence ID" value="CBX27745.1"/>
    <property type="molecule type" value="Genomic_DNA"/>
</dbReference>
<protein>
    <submittedName>
        <fullName evidence="2">Uncharacterized protein</fullName>
    </submittedName>
</protein>